<reference evidence="2" key="1">
    <citation type="submission" date="2014-11" db="EMBL/GenBank/DDBJ databases">
        <authorList>
            <person name="Amaro Gonzalez C."/>
        </authorList>
    </citation>
    <scope>NUCLEOTIDE SEQUENCE</scope>
</reference>
<name>A0A0E9QVC1_ANGAN</name>
<keyword evidence="1" id="KW-0812">Transmembrane</keyword>
<feature type="transmembrane region" description="Helical" evidence="1">
    <location>
        <begin position="12"/>
        <end position="29"/>
    </location>
</feature>
<evidence type="ECO:0000256" key="1">
    <source>
        <dbReference type="SAM" id="Phobius"/>
    </source>
</evidence>
<accession>A0A0E9QVC1</accession>
<dbReference type="AlphaFoldDB" id="A0A0E9QVC1"/>
<dbReference type="EMBL" id="GBXM01088190">
    <property type="protein sequence ID" value="JAH20387.1"/>
    <property type="molecule type" value="Transcribed_RNA"/>
</dbReference>
<proteinExistence type="predicted"/>
<keyword evidence="1" id="KW-0472">Membrane</keyword>
<keyword evidence="1" id="KW-1133">Transmembrane helix</keyword>
<evidence type="ECO:0000313" key="2">
    <source>
        <dbReference type="EMBL" id="JAH20387.1"/>
    </source>
</evidence>
<protein>
    <submittedName>
        <fullName evidence="2">Uncharacterized protein</fullName>
    </submittedName>
</protein>
<reference evidence="2" key="2">
    <citation type="journal article" date="2015" name="Fish Shellfish Immunol.">
        <title>Early steps in the European eel (Anguilla anguilla)-Vibrio vulnificus interaction in the gills: Role of the RtxA13 toxin.</title>
        <authorList>
            <person name="Callol A."/>
            <person name="Pajuelo D."/>
            <person name="Ebbesson L."/>
            <person name="Teles M."/>
            <person name="MacKenzie S."/>
            <person name="Amaro C."/>
        </authorList>
    </citation>
    <scope>NUCLEOTIDE SEQUENCE</scope>
</reference>
<organism evidence="2">
    <name type="scientific">Anguilla anguilla</name>
    <name type="common">European freshwater eel</name>
    <name type="synonym">Muraena anguilla</name>
    <dbReference type="NCBI Taxonomy" id="7936"/>
    <lineage>
        <taxon>Eukaryota</taxon>
        <taxon>Metazoa</taxon>
        <taxon>Chordata</taxon>
        <taxon>Craniata</taxon>
        <taxon>Vertebrata</taxon>
        <taxon>Euteleostomi</taxon>
        <taxon>Actinopterygii</taxon>
        <taxon>Neopterygii</taxon>
        <taxon>Teleostei</taxon>
        <taxon>Anguilliformes</taxon>
        <taxon>Anguillidae</taxon>
        <taxon>Anguilla</taxon>
    </lineage>
</organism>
<sequence>MMSNSMLFTMEFSNRLINYWIVITWIYMWPASKTS</sequence>